<protein>
    <submittedName>
        <fullName evidence="2">Uncharacterized protein</fullName>
    </submittedName>
</protein>
<dbReference type="AlphaFoldDB" id="A0A1H8I7K1"/>
<sequence>MEENVLHLKAKTISIIPFGIIYMLSLPLLGILLAETGIRNSLLIYILAFTITMVSAIILFRLFSGTLLLELQKEKIRMDWIKKPIYSSIKPQTINLKDISHWKHQEGKGVDRFKIYLKHKKKYVFNSITFQIQLKILK</sequence>
<dbReference type="EMBL" id="FODN01000001">
    <property type="protein sequence ID" value="SEN63838.1"/>
    <property type="molecule type" value="Genomic_DNA"/>
</dbReference>
<dbReference type="Proteomes" id="UP000198657">
    <property type="component" value="Unassembled WGS sequence"/>
</dbReference>
<keyword evidence="1" id="KW-0812">Transmembrane</keyword>
<name>A0A1H8I7K1_9FLAO</name>
<feature type="transmembrane region" description="Helical" evidence="1">
    <location>
        <begin position="12"/>
        <end position="32"/>
    </location>
</feature>
<dbReference type="RefSeq" id="WP_091165056.1">
    <property type="nucleotide sequence ID" value="NZ_CBCSFM010000001.1"/>
</dbReference>
<accession>A0A1H8I7K1</accession>
<keyword evidence="1" id="KW-1133">Transmembrane helix</keyword>
<proteinExistence type="predicted"/>
<dbReference type="OrthoDB" id="1358423at2"/>
<keyword evidence="1" id="KW-0472">Membrane</keyword>
<evidence type="ECO:0000256" key="1">
    <source>
        <dbReference type="SAM" id="Phobius"/>
    </source>
</evidence>
<evidence type="ECO:0000313" key="2">
    <source>
        <dbReference type="EMBL" id="SEN63838.1"/>
    </source>
</evidence>
<organism evidence="2 3">
    <name type="scientific">Flavobacterium sinopsychrotolerans</name>
    <dbReference type="NCBI Taxonomy" id="604089"/>
    <lineage>
        <taxon>Bacteria</taxon>
        <taxon>Pseudomonadati</taxon>
        <taxon>Bacteroidota</taxon>
        <taxon>Flavobacteriia</taxon>
        <taxon>Flavobacteriales</taxon>
        <taxon>Flavobacteriaceae</taxon>
        <taxon>Flavobacterium</taxon>
    </lineage>
</organism>
<reference evidence="3" key="1">
    <citation type="submission" date="2016-10" db="EMBL/GenBank/DDBJ databases">
        <authorList>
            <person name="Varghese N."/>
            <person name="Submissions S."/>
        </authorList>
    </citation>
    <scope>NUCLEOTIDE SEQUENCE [LARGE SCALE GENOMIC DNA]</scope>
    <source>
        <strain evidence="3">CGMCC 1.8704</strain>
    </source>
</reference>
<keyword evidence="3" id="KW-1185">Reference proteome</keyword>
<evidence type="ECO:0000313" key="3">
    <source>
        <dbReference type="Proteomes" id="UP000198657"/>
    </source>
</evidence>
<gene>
    <name evidence="2" type="ORF">SAMN04487942_0448</name>
</gene>
<feature type="transmembrane region" description="Helical" evidence="1">
    <location>
        <begin position="44"/>
        <end position="69"/>
    </location>
</feature>